<evidence type="ECO:0000256" key="1">
    <source>
        <dbReference type="ARBA" id="ARBA00023015"/>
    </source>
</evidence>
<dbReference type="Gene3D" id="1.10.10.60">
    <property type="entry name" value="Homeodomain-like"/>
    <property type="match status" value="1"/>
</dbReference>
<name>A0ABU0NGE4_STRRH</name>
<dbReference type="SMART" id="SM00342">
    <property type="entry name" value="HTH_ARAC"/>
    <property type="match status" value="1"/>
</dbReference>
<keyword evidence="6" id="KW-1185">Reference proteome</keyword>
<dbReference type="Proteomes" id="UP001230654">
    <property type="component" value="Unassembled WGS sequence"/>
</dbReference>
<sequence>MSENLAVHRPYVDGAADAGVSRRPNLLASVRIPPRSGPEMQDMVKNWNSKIFTHVTDLALPSQYAWREFRFDAHGYRLQNIIYAKHRSDAVTGISGRGDDGDPIVVHIVLSGWVRFEDAHHSITVEPGYMCVRDTRRKWRFWYGPGAVCQWLVIPRTRMSSSRTPKDPVMVACATPEARLLISYLDMLNDHDPSSLSVSGEAAMEEATISLLCGLISANVAHGIGGRAHVVVEAAKKIVDENLEKADLDPAVIANILDVSVRTLHRSFAAADDSVMSYVRRRRIEEAQMDIINGSAPANISDLAAKWHFSDSSHFIRQFKQIYGTTPAAYLRTLRVSR</sequence>
<dbReference type="PANTHER" id="PTHR46796">
    <property type="entry name" value="HTH-TYPE TRANSCRIPTIONAL ACTIVATOR RHAS-RELATED"/>
    <property type="match status" value="1"/>
</dbReference>
<evidence type="ECO:0000313" key="5">
    <source>
        <dbReference type="EMBL" id="MDQ0578182.1"/>
    </source>
</evidence>
<evidence type="ECO:0000313" key="6">
    <source>
        <dbReference type="Proteomes" id="UP001230654"/>
    </source>
</evidence>
<dbReference type="RefSeq" id="WP_307160829.1">
    <property type="nucleotide sequence ID" value="NZ_JAUSWV010000001.1"/>
</dbReference>
<dbReference type="Pfam" id="PF14525">
    <property type="entry name" value="AraC_binding_2"/>
    <property type="match status" value="1"/>
</dbReference>
<accession>A0ABU0NGE4</accession>
<dbReference type="SUPFAM" id="SSF46689">
    <property type="entry name" value="Homeodomain-like"/>
    <property type="match status" value="1"/>
</dbReference>
<proteinExistence type="predicted"/>
<dbReference type="PANTHER" id="PTHR46796:SF6">
    <property type="entry name" value="ARAC SUBFAMILY"/>
    <property type="match status" value="1"/>
</dbReference>
<dbReference type="PROSITE" id="PS01124">
    <property type="entry name" value="HTH_ARAC_FAMILY_2"/>
    <property type="match status" value="1"/>
</dbReference>
<dbReference type="Pfam" id="PF12833">
    <property type="entry name" value="HTH_18"/>
    <property type="match status" value="1"/>
</dbReference>
<dbReference type="InterPro" id="IPR018060">
    <property type="entry name" value="HTH_AraC"/>
</dbReference>
<dbReference type="EMBL" id="JAUSWV010000001">
    <property type="protein sequence ID" value="MDQ0578182.1"/>
    <property type="molecule type" value="Genomic_DNA"/>
</dbReference>
<keyword evidence="2" id="KW-0238">DNA-binding</keyword>
<evidence type="ECO:0000259" key="4">
    <source>
        <dbReference type="PROSITE" id="PS01124"/>
    </source>
</evidence>
<dbReference type="InterPro" id="IPR050204">
    <property type="entry name" value="AraC_XylS_family_regulators"/>
</dbReference>
<comment type="caution">
    <text evidence="5">The sequence shown here is derived from an EMBL/GenBank/DDBJ whole genome shotgun (WGS) entry which is preliminary data.</text>
</comment>
<dbReference type="InterPro" id="IPR035418">
    <property type="entry name" value="AraC-bd_2"/>
</dbReference>
<evidence type="ECO:0000256" key="2">
    <source>
        <dbReference type="ARBA" id="ARBA00023125"/>
    </source>
</evidence>
<reference evidence="5 6" key="1">
    <citation type="submission" date="2023-07" db="EMBL/GenBank/DDBJ databases">
        <title>Comparative genomics of wheat-associated soil bacteria to identify genetic determinants of phenazine resistance.</title>
        <authorList>
            <person name="Mouncey N."/>
        </authorList>
    </citation>
    <scope>NUCLEOTIDE SEQUENCE [LARGE SCALE GENOMIC DNA]</scope>
    <source>
        <strain evidence="5 6">B2I6</strain>
    </source>
</reference>
<dbReference type="InterPro" id="IPR009057">
    <property type="entry name" value="Homeodomain-like_sf"/>
</dbReference>
<organism evidence="5 6">
    <name type="scientific">Streptomyces rishiriensis</name>
    <dbReference type="NCBI Taxonomy" id="68264"/>
    <lineage>
        <taxon>Bacteria</taxon>
        <taxon>Bacillati</taxon>
        <taxon>Actinomycetota</taxon>
        <taxon>Actinomycetes</taxon>
        <taxon>Kitasatosporales</taxon>
        <taxon>Streptomycetaceae</taxon>
        <taxon>Streptomyces</taxon>
    </lineage>
</organism>
<gene>
    <name evidence="5" type="ORF">QF030_000360</name>
</gene>
<keyword evidence="1" id="KW-0805">Transcription regulation</keyword>
<keyword evidence="3" id="KW-0804">Transcription</keyword>
<feature type="domain" description="HTH araC/xylS-type" evidence="4">
    <location>
        <begin position="233"/>
        <end position="333"/>
    </location>
</feature>
<protein>
    <submittedName>
        <fullName evidence="5">AraC family transcriptional activator of tynA and feaB</fullName>
    </submittedName>
</protein>
<evidence type="ECO:0000256" key="3">
    <source>
        <dbReference type="ARBA" id="ARBA00023163"/>
    </source>
</evidence>